<organism evidence="1 2">
    <name type="scientific">Ascaris lumbricoides</name>
    <name type="common">Giant roundworm</name>
    <dbReference type="NCBI Taxonomy" id="6252"/>
    <lineage>
        <taxon>Eukaryota</taxon>
        <taxon>Metazoa</taxon>
        <taxon>Ecdysozoa</taxon>
        <taxon>Nematoda</taxon>
        <taxon>Chromadorea</taxon>
        <taxon>Rhabditida</taxon>
        <taxon>Spirurina</taxon>
        <taxon>Ascaridomorpha</taxon>
        <taxon>Ascaridoidea</taxon>
        <taxon>Ascarididae</taxon>
        <taxon>Ascaris</taxon>
    </lineage>
</organism>
<sequence>MAYSMFPRTMSLDNKGSERVKLPTVIGYLNETSDEPLTDKKIRQIIMKELYLWGPMTMAFPVTEEFLHYSSGSTA</sequence>
<dbReference type="WBParaSite" id="ALUE_0000090001-mRNA-1">
    <property type="protein sequence ID" value="ALUE_0000090001-mRNA-1"/>
    <property type="gene ID" value="ALUE_0000090001"/>
</dbReference>
<dbReference type="AlphaFoldDB" id="A0A0M3HHA5"/>
<proteinExistence type="predicted"/>
<protein>
    <submittedName>
        <fullName evidence="2">COesterase domain-containing protein</fullName>
    </submittedName>
</protein>
<keyword evidence="1" id="KW-1185">Reference proteome</keyword>
<evidence type="ECO:0000313" key="1">
    <source>
        <dbReference type="Proteomes" id="UP000036681"/>
    </source>
</evidence>
<accession>A0A0M3HHA5</accession>
<dbReference type="Proteomes" id="UP000036681">
    <property type="component" value="Unplaced"/>
</dbReference>
<evidence type="ECO:0000313" key="2">
    <source>
        <dbReference type="WBParaSite" id="ALUE_0000090001-mRNA-1"/>
    </source>
</evidence>
<name>A0A0M3HHA5_ASCLU</name>
<reference evidence="2" key="1">
    <citation type="submission" date="2017-02" db="UniProtKB">
        <authorList>
            <consortium name="WormBaseParasite"/>
        </authorList>
    </citation>
    <scope>IDENTIFICATION</scope>
</reference>